<keyword evidence="4" id="KW-1185">Reference proteome</keyword>
<evidence type="ECO:0000259" key="2">
    <source>
        <dbReference type="Pfam" id="PF04480"/>
    </source>
</evidence>
<dbReference type="GO" id="GO:0004519">
    <property type="term" value="F:endonuclease activity"/>
    <property type="evidence" value="ECO:0007669"/>
    <property type="project" value="UniProtKB-KW"/>
</dbReference>
<feature type="domain" description="DUF559" evidence="2">
    <location>
        <begin position="9"/>
        <end position="115"/>
    </location>
</feature>
<name>A0A7W4VN79_9HYPH</name>
<dbReference type="Pfam" id="PF04480">
    <property type="entry name" value="DUF559"/>
    <property type="match status" value="1"/>
</dbReference>
<dbReference type="InterPro" id="IPR011335">
    <property type="entry name" value="Restrct_endonuc-II-like"/>
</dbReference>
<dbReference type="PANTHER" id="PTHR38590:SF1">
    <property type="entry name" value="BLL0828 PROTEIN"/>
    <property type="match status" value="1"/>
</dbReference>
<accession>A0A7W4VN79</accession>
<comment type="caution">
    <text evidence="3">The sequence shown here is derived from an EMBL/GenBank/DDBJ whole genome shotgun (WGS) entry which is preliminary data.</text>
</comment>
<keyword evidence="3" id="KW-0540">Nuclease</keyword>
<proteinExistence type="predicted"/>
<dbReference type="RefSeq" id="WP_183452148.1">
    <property type="nucleotide sequence ID" value="NZ_JACHWB010000004.1"/>
</dbReference>
<dbReference type="AlphaFoldDB" id="A0A7W4VN79"/>
<reference evidence="3 4" key="1">
    <citation type="submission" date="2020-08" db="EMBL/GenBank/DDBJ databases">
        <title>The Agave Microbiome: Exploring the role of microbial communities in plant adaptations to desert environments.</title>
        <authorList>
            <person name="Partida-Martinez L.P."/>
        </authorList>
    </citation>
    <scope>NUCLEOTIDE SEQUENCE [LARGE SCALE GENOMIC DNA]</scope>
    <source>
        <strain evidence="3 4">AT3.9</strain>
    </source>
</reference>
<keyword evidence="3" id="KW-0255">Endonuclease</keyword>
<dbReference type="SUPFAM" id="SSF52980">
    <property type="entry name" value="Restriction endonuclease-like"/>
    <property type="match status" value="1"/>
</dbReference>
<feature type="region of interest" description="Disordered" evidence="1">
    <location>
        <begin position="122"/>
        <end position="142"/>
    </location>
</feature>
<dbReference type="InterPro" id="IPR047216">
    <property type="entry name" value="Endonuclease_DUF559_bact"/>
</dbReference>
<dbReference type="CDD" id="cd01038">
    <property type="entry name" value="Endonuclease_DUF559"/>
    <property type="match status" value="1"/>
</dbReference>
<gene>
    <name evidence="3" type="ORF">FHR70_003370</name>
</gene>
<dbReference type="Proteomes" id="UP000532010">
    <property type="component" value="Unassembled WGS sequence"/>
</dbReference>
<organism evidence="3 4">
    <name type="scientific">Microvirga lupini</name>
    <dbReference type="NCBI Taxonomy" id="420324"/>
    <lineage>
        <taxon>Bacteria</taxon>
        <taxon>Pseudomonadati</taxon>
        <taxon>Pseudomonadota</taxon>
        <taxon>Alphaproteobacteria</taxon>
        <taxon>Hyphomicrobiales</taxon>
        <taxon>Methylobacteriaceae</taxon>
        <taxon>Microvirga</taxon>
    </lineage>
</organism>
<dbReference type="Gene3D" id="3.40.960.10">
    <property type="entry name" value="VSR Endonuclease"/>
    <property type="match status" value="1"/>
</dbReference>
<dbReference type="InterPro" id="IPR007569">
    <property type="entry name" value="DUF559"/>
</dbReference>
<evidence type="ECO:0000256" key="1">
    <source>
        <dbReference type="SAM" id="MobiDB-lite"/>
    </source>
</evidence>
<protein>
    <submittedName>
        <fullName evidence="3">Very-short-patch-repair endonuclease</fullName>
    </submittedName>
</protein>
<evidence type="ECO:0000313" key="4">
    <source>
        <dbReference type="Proteomes" id="UP000532010"/>
    </source>
</evidence>
<dbReference type="PANTHER" id="PTHR38590">
    <property type="entry name" value="BLL0828 PROTEIN"/>
    <property type="match status" value="1"/>
</dbReference>
<keyword evidence="3" id="KW-0378">Hydrolase</keyword>
<evidence type="ECO:0000313" key="3">
    <source>
        <dbReference type="EMBL" id="MBB3020289.1"/>
    </source>
</evidence>
<dbReference type="EMBL" id="JACHWB010000004">
    <property type="protein sequence ID" value="MBB3020289.1"/>
    <property type="molecule type" value="Genomic_DNA"/>
</dbReference>
<sequence length="142" mass="16007">MSNINRFRRERAKQLRSNATEPEQALWRALKNIPVHGSHFRRQVPIGPYVADFACLKGRLLIELDGGHHSQADIAAKDEARTRWLENEGYRVVRFWNTELTENMSGVLDTIYATLYGSPQSEAVALPTPPRPDGRPSPSRGG</sequence>